<dbReference type="InterPro" id="IPR050131">
    <property type="entry name" value="Peptidase_S8_subtilisin-like"/>
</dbReference>
<dbReference type="InterPro" id="IPR023828">
    <property type="entry name" value="Peptidase_S8_Ser-AS"/>
</dbReference>
<dbReference type="STRING" id="490899.DKAM_1144"/>
<dbReference type="PROSITE" id="PS00137">
    <property type="entry name" value="SUBTILASE_HIS"/>
    <property type="match status" value="1"/>
</dbReference>
<protein>
    <submittedName>
        <fullName evidence="9">Subtilisin-like serine protease</fullName>
    </submittedName>
</protein>
<dbReference type="CDD" id="cd07477">
    <property type="entry name" value="Peptidases_S8_Subtilisin_subset"/>
    <property type="match status" value="1"/>
</dbReference>
<keyword evidence="2 6" id="KW-0645">Protease</keyword>
<proteinExistence type="inferred from homology"/>
<dbReference type="GO" id="GO:0006508">
    <property type="term" value="P:proteolysis"/>
    <property type="evidence" value="ECO:0007669"/>
    <property type="project" value="UniProtKB-KW"/>
</dbReference>
<evidence type="ECO:0000256" key="4">
    <source>
        <dbReference type="ARBA" id="ARBA00022801"/>
    </source>
</evidence>
<dbReference type="HOGENOM" id="CLU_011263_15_0_2"/>
<dbReference type="InterPro" id="IPR023827">
    <property type="entry name" value="Peptidase_S8_Asp-AS"/>
</dbReference>
<dbReference type="PROSITE" id="PS51892">
    <property type="entry name" value="SUBTILASE"/>
    <property type="match status" value="1"/>
</dbReference>
<keyword evidence="5 6" id="KW-0720">Serine protease</keyword>
<dbReference type="InterPro" id="IPR034202">
    <property type="entry name" value="Subtilisin_Carlsberg-like"/>
</dbReference>
<dbReference type="SUPFAM" id="SSF52743">
    <property type="entry name" value="Subtilisin-like"/>
    <property type="match status" value="1"/>
</dbReference>
<dbReference type="AlphaFoldDB" id="B8D5T9"/>
<dbReference type="GeneID" id="7171234"/>
<dbReference type="PROSITE" id="PS00136">
    <property type="entry name" value="SUBTILASE_ASP"/>
    <property type="match status" value="1"/>
</dbReference>
<dbReference type="Pfam" id="PF22148">
    <property type="entry name" value="Fervidolysin_NPro-like"/>
    <property type="match status" value="1"/>
</dbReference>
<name>B8D5T9_DESA1</name>
<dbReference type="EMBL" id="CP001140">
    <property type="protein sequence ID" value="ACL11470.1"/>
    <property type="molecule type" value="Genomic_DNA"/>
</dbReference>
<dbReference type="PANTHER" id="PTHR43806:SF11">
    <property type="entry name" value="CEREVISIN-RELATED"/>
    <property type="match status" value="1"/>
</dbReference>
<organism evidence="9 10">
    <name type="scientific">Desulfurococcus amylolyticus (strain DSM 18924 / JCM 16383 / VKM B-2413 / 1221n)</name>
    <name type="common">Desulfurococcus kamchatkensis</name>
    <dbReference type="NCBI Taxonomy" id="490899"/>
    <lineage>
        <taxon>Archaea</taxon>
        <taxon>Thermoproteota</taxon>
        <taxon>Thermoprotei</taxon>
        <taxon>Desulfurococcales</taxon>
        <taxon>Desulfurococcaceae</taxon>
        <taxon>Desulfurococcus</taxon>
    </lineage>
</organism>
<dbReference type="InterPro" id="IPR015500">
    <property type="entry name" value="Peptidase_S8_subtilisin-rel"/>
</dbReference>
<dbReference type="InterPro" id="IPR054399">
    <property type="entry name" value="Fervidolysin-like_N_prodom"/>
</dbReference>
<feature type="domain" description="Peptidase S8/S53" evidence="7">
    <location>
        <begin position="136"/>
        <end position="396"/>
    </location>
</feature>
<evidence type="ECO:0000256" key="3">
    <source>
        <dbReference type="ARBA" id="ARBA00022723"/>
    </source>
</evidence>
<feature type="domain" description="Fervidolysin-like N-terminal prodomain" evidence="8">
    <location>
        <begin position="40"/>
        <end position="93"/>
    </location>
</feature>
<dbReference type="GO" id="GO:0004252">
    <property type="term" value="F:serine-type endopeptidase activity"/>
    <property type="evidence" value="ECO:0007669"/>
    <property type="project" value="InterPro"/>
</dbReference>
<dbReference type="KEGG" id="dka:DKAM_1144"/>
<reference evidence="9 10" key="1">
    <citation type="journal article" date="2009" name="J. Bacteriol.">
        <title>Complete genome sequence of the anaerobic, protein-degrading hyperthermophilic crenarchaeon Desulfurococcus kamchatkensis.</title>
        <authorList>
            <person name="Ravin N.V."/>
            <person name="Mardanov A.V."/>
            <person name="Beletsky A.V."/>
            <person name="Kublanov I.V."/>
            <person name="Kolganova T.V."/>
            <person name="Lebedinsky A.V."/>
            <person name="Chernyh N.A."/>
            <person name="Bonch-Osmolovskaya E.A."/>
            <person name="Skryabin K.G."/>
        </authorList>
    </citation>
    <scope>NUCLEOTIDE SEQUENCE [LARGE SCALE GENOMIC DNA]</scope>
    <source>
        <strain evidence="10">DSM 18924 / JCM 16383 / VKM B-2413 / 1221n</strain>
    </source>
</reference>
<evidence type="ECO:0000256" key="2">
    <source>
        <dbReference type="ARBA" id="ARBA00022670"/>
    </source>
</evidence>
<accession>B8D5T9</accession>
<dbReference type="InterPro" id="IPR000209">
    <property type="entry name" value="Peptidase_S8/S53_dom"/>
</dbReference>
<dbReference type="GO" id="GO:0046872">
    <property type="term" value="F:metal ion binding"/>
    <property type="evidence" value="ECO:0007669"/>
    <property type="project" value="UniProtKB-KW"/>
</dbReference>
<keyword evidence="3" id="KW-0479">Metal-binding</keyword>
<evidence type="ECO:0000259" key="8">
    <source>
        <dbReference type="Pfam" id="PF22148"/>
    </source>
</evidence>
<dbReference type="InterPro" id="IPR037045">
    <property type="entry name" value="S8pro/Inhibitor_I9_sf"/>
</dbReference>
<dbReference type="PROSITE" id="PS00138">
    <property type="entry name" value="SUBTILASE_SER"/>
    <property type="match status" value="1"/>
</dbReference>
<evidence type="ECO:0000313" key="10">
    <source>
        <dbReference type="Proteomes" id="UP000006903"/>
    </source>
</evidence>
<evidence type="ECO:0000256" key="5">
    <source>
        <dbReference type="ARBA" id="ARBA00022825"/>
    </source>
</evidence>
<sequence length="411" mass="44143">MVFNKYVLLIVLLALLLIPLVFSNESEALIVNGGSNKVRVVIGYRDESSRQNLLRNLGVSPVKEIRDLKVLVVEIPESLITRVKSLPGIRYIEKDIEARAFGISDYYGDIKWNMYMIGITDVWDYYYQYYGRYTFGRGVVVAVLDTGIDYTHPDLYGRVAYCIRTTGSTTYRGTSLSNCMDRNGHGTHVAGIIAATINGAGVAGVAPNVTLIAVKVLYDSGSGSVTDIAEGIVEAVKAGAYILSMSLGSSSDNSVLRDASNWAYQQGAIQIVAAGNSGDGNPSTDNVNYPARYPWVIAVAAVDSNGNTPSWSSDGPEVDVAAPGVDILSTYLNKKYAYLSGTSMATPHVTGVVAVIEAMRYAAGKSWLGFDAIYKVLTSTAYDLGSSGFDVYTGYGLVDAYSAVQYALSLP</sequence>
<dbReference type="Gene3D" id="3.30.70.80">
    <property type="entry name" value="Peptidase S8 propeptide/proteinase inhibitor I9"/>
    <property type="match status" value="1"/>
</dbReference>
<keyword evidence="4 6" id="KW-0378">Hydrolase</keyword>
<dbReference type="InterPro" id="IPR022398">
    <property type="entry name" value="Peptidase_S8_His-AS"/>
</dbReference>
<evidence type="ECO:0000259" key="7">
    <source>
        <dbReference type="Pfam" id="PF00082"/>
    </source>
</evidence>
<dbReference type="PRINTS" id="PR00723">
    <property type="entry name" value="SUBTILISIN"/>
</dbReference>
<dbReference type="Gene3D" id="3.40.50.200">
    <property type="entry name" value="Peptidase S8/S53 domain"/>
    <property type="match status" value="1"/>
</dbReference>
<evidence type="ECO:0000256" key="1">
    <source>
        <dbReference type="ARBA" id="ARBA00011073"/>
    </source>
</evidence>
<gene>
    <name evidence="9" type="ordered locus">DKAM_1144</name>
</gene>
<dbReference type="MEROPS" id="S08.105"/>
<comment type="similarity">
    <text evidence="1 6">Belongs to the peptidase S8 family.</text>
</comment>
<dbReference type="eggNOG" id="arCOG00702">
    <property type="taxonomic scope" value="Archaea"/>
</dbReference>
<dbReference type="RefSeq" id="WP_012608811.1">
    <property type="nucleotide sequence ID" value="NC_011766.1"/>
</dbReference>
<evidence type="ECO:0000313" key="9">
    <source>
        <dbReference type="EMBL" id="ACL11470.1"/>
    </source>
</evidence>
<dbReference type="Proteomes" id="UP000006903">
    <property type="component" value="Chromosome"/>
</dbReference>
<evidence type="ECO:0000256" key="6">
    <source>
        <dbReference type="RuleBase" id="RU003355"/>
    </source>
</evidence>
<dbReference type="Pfam" id="PF00082">
    <property type="entry name" value="Peptidase_S8"/>
    <property type="match status" value="1"/>
</dbReference>
<dbReference type="PANTHER" id="PTHR43806">
    <property type="entry name" value="PEPTIDASE S8"/>
    <property type="match status" value="1"/>
</dbReference>
<dbReference type="InterPro" id="IPR036852">
    <property type="entry name" value="Peptidase_S8/S53_dom_sf"/>
</dbReference>
<dbReference type="SMR" id="B8D5T9"/>